<organism evidence="1 2">
    <name type="scientific">Flavobacterium omnivorum</name>
    <dbReference type="NCBI Taxonomy" id="178355"/>
    <lineage>
        <taxon>Bacteria</taxon>
        <taxon>Pseudomonadati</taxon>
        <taxon>Bacteroidota</taxon>
        <taxon>Flavobacteriia</taxon>
        <taxon>Flavobacteriales</taxon>
        <taxon>Flavobacteriaceae</taxon>
        <taxon>Flavobacterium</taxon>
    </lineage>
</organism>
<reference evidence="2" key="1">
    <citation type="submission" date="2016-10" db="EMBL/GenBank/DDBJ databases">
        <authorList>
            <person name="Varghese N."/>
            <person name="Submissions S."/>
        </authorList>
    </citation>
    <scope>NUCLEOTIDE SEQUENCE [LARGE SCALE GENOMIC DNA]</scope>
    <source>
        <strain evidence="2">CGMCC 1.2747</strain>
    </source>
</reference>
<proteinExistence type="predicted"/>
<name>A0A1G7X045_9FLAO</name>
<dbReference type="AlphaFoldDB" id="A0A1G7X045"/>
<dbReference type="RefSeq" id="WP_091254922.1">
    <property type="nucleotide sequence ID" value="NZ_FNDB01000002.1"/>
</dbReference>
<dbReference type="OrthoDB" id="1260965at2"/>
<dbReference type="EMBL" id="FNDB01000002">
    <property type="protein sequence ID" value="SDG77559.1"/>
    <property type="molecule type" value="Genomic_DNA"/>
</dbReference>
<accession>A0A1G7X045</accession>
<evidence type="ECO:0000313" key="1">
    <source>
        <dbReference type="EMBL" id="SDG77559.1"/>
    </source>
</evidence>
<dbReference type="Proteomes" id="UP000199274">
    <property type="component" value="Unassembled WGS sequence"/>
</dbReference>
<evidence type="ECO:0000313" key="2">
    <source>
        <dbReference type="Proteomes" id="UP000199274"/>
    </source>
</evidence>
<protein>
    <submittedName>
        <fullName evidence="1">Uncharacterized protein</fullName>
    </submittedName>
</protein>
<gene>
    <name evidence="1" type="ORF">SAMN04488062_102111</name>
</gene>
<keyword evidence="2" id="KW-1185">Reference proteome</keyword>
<dbReference type="STRING" id="178355.SAMN04488062_102111"/>
<sequence length="94" mass="10926">MTRFTTNDLAFSGYSTTIDSNKSHENLDLNYVNKTDEKNVTDFCNSFLENYNVAQTKANFQKVETFLQHPYLEHADCSAHLSDWIASNWIKRIL</sequence>